<dbReference type="InterPro" id="IPR016195">
    <property type="entry name" value="Pol/histidinol_Pase-like"/>
</dbReference>
<accession>A0ABT3RQ27</accession>
<dbReference type="Gene3D" id="3.20.20.140">
    <property type="entry name" value="Metal-dependent hydrolases"/>
    <property type="match status" value="1"/>
</dbReference>
<dbReference type="PROSITE" id="PS51257">
    <property type="entry name" value="PROKAR_LIPOPROTEIN"/>
    <property type="match status" value="1"/>
</dbReference>
<dbReference type="Proteomes" id="UP001209885">
    <property type="component" value="Unassembled WGS sequence"/>
</dbReference>
<keyword evidence="2" id="KW-1185">Reference proteome</keyword>
<dbReference type="InterPro" id="IPR022028">
    <property type="entry name" value="DUF3604"/>
</dbReference>
<gene>
    <name evidence="1" type="ORF">OO013_08455</name>
</gene>
<evidence type="ECO:0000313" key="1">
    <source>
        <dbReference type="EMBL" id="MCX2743894.1"/>
    </source>
</evidence>
<protein>
    <submittedName>
        <fullName evidence="1">DUF3604 domain-containing protein</fullName>
    </submittedName>
</protein>
<dbReference type="SUPFAM" id="SSF89550">
    <property type="entry name" value="PHP domain-like"/>
    <property type="match status" value="1"/>
</dbReference>
<dbReference type="RefSeq" id="WP_266056355.1">
    <property type="nucleotide sequence ID" value="NZ_JAPFQN010000005.1"/>
</dbReference>
<sequence>MKAISYYLIVMIFVFLVSCSDNKENEETTETTEETSVDNEIKSNPLKNVYFGNLHIHTRWSFDAFINGAATDPDGAYRWAKGESIPGGGDGTPLQIKVPLDWYVVSDHSEFMGSLPMMENSESPANKHPLAKDITGDDPKKSFDAYTKILDDISNRRNDSILGDPELQQNVWTKIVNIADDHYVPGEFTTFAGYEWTSNPDWRNLHRIVVFKDTDNVPKLPFSAIDSDEPEKLWEWMDNQRQQGNEVMAIPHNGNASDGLMFPNGESYGGSQINKVYSETRMRNEPVYEITQIKGTSETHPALSPKDEFASFELWDYTLASTATPPKNKKGGYMREALTRGLKYQKEGKGNPFKYGFIGDSDTHNSASSIEEDNYTGKFGFENDPKHRLEGPPGVSDAAAKQVREFSSGGVAAVWAKSNTREAIFEAFKNKETYATSGPRMKVRFFGGYDFNDEILNNNDWLEQAYSNGVPMGSDLKSASEGQSPVFLIQAIKEADGANLDRIQIIKGWVDLNGNTVEKIYNVALSDNRQVDNKGNAPEVGNTVNAKEASYTNDIGDTELSTVWKDPDFDPTQYAYYYARVIQIPTPRWSTYDAKRMGVEPREDLPVSIQERAWTSPIWYTPSK</sequence>
<dbReference type="Pfam" id="PF12228">
    <property type="entry name" value="DUF3604"/>
    <property type="match status" value="1"/>
</dbReference>
<comment type="caution">
    <text evidence="1">The sequence shown here is derived from an EMBL/GenBank/DDBJ whole genome shotgun (WGS) entry which is preliminary data.</text>
</comment>
<name>A0ABT3RQ27_9BACT</name>
<reference evidence="1 2" key="1">
    <citation type="submission" date="2022-11" db="EMBL/GenBank/DDBJ databases">
        <title>The characterization of three novel Bacteroidetes species and genomic analysis of their roles in tidal elemental geochemical cycles.</title>
        <authorList>
            <person name="Ma K."/>
        </authorList>
    </citation>
    <scope>NUCLEOTIDE SEQUENCE [LARGE SCALE GENOMIC DNA]</scope>
    <source>
        <strain evidence="1 2">M17</strain>
    </source>
</reference>
<organism evidence="1 2">
    <name type="scientific">Mangrovivirga halotolerans</name>
    <dbReference type="NCBI Taxonomy" id="2993936"/>
    <lineage>
        <taxon>Bacteria</taxon>
        <taxon>Pseudomonadati</taxon>
        <taxon>Bacteroidota</taxon>
        <taxon>Cytophagia</taxon>
        <taxon>Cytophagales</taxon>
        <taxon>Mangrovivirgaceae</taxon>
        <taxon>Mangrovivirga</taxon>
    </lineage>
</organism>
<proteinExistence type="predicted"/>
<evidence type="ECO:0000313" key="2">
    <source>
        <dbReference type="Proteomes" id="UP001209885"/>
    </source>
</evidence>
<dbReference type="EMBL" id="JAPFQN010000005">
    <property type="protein sequence ID" value="MCX2743894.1"/>
    <property type="molecule type" value="Genomic_DNA"/>
</dbReference>